<proteinExistence type="inferred from homology"/>
<evidence type="ECO:0000313" key="14">
    <source>
        <dbReference type="Proteomes" id="UP000620104"/>
    </source>
</evidence>
<feature type="active site" description="Proton acceptor" evidence="8">
    <location>
        <position position="158"/>
    </location>
</feature>
<feature type="compositionally biased region" description="Basic and acidic residues" evidence="9">
    <location>
        <begin position="519"/>
        <end position="551"/>
    </location>
</feature>
<dbReference type="Pfam" id="PF01728">
    <property type="entry name" value="FtsJ"/>
    <property type="match status" value="1"/>
</dbReference>
<feature type="compositionally biased region" description="Basic residues" evidence="9">
    <location>
        <begin position="919"/>
        <end position="931"/>
    </location>
</feature>
<gene>
    <name evidence="13" type="ORF">NliqN6_6322</name>
</gene>
<dbReference type="GO" id="GO:0005730">
    <property type="term" value="C:nucleolus"/>
    <property type="evidence" value="ECO:0007669"/>
    <property type="project" value="UniProtKB-SubCell"/>
</dbReference>
<evidence type="ECO:0000256" key="3">
    <source>
        <dbReference type="ARBA" id="ARBA00022552"/>
    </source>
</evidence>
<dbReference type="InterPro" id="IPR029063">
    <property type="entry name" value="SAM-dependent_MTases_sf"/>
</dbReference>
<keyword evidence="3 8" id="KW-0698">rRNA processing</keyword>
<feature type="compositionally biased region" description="Basic and acidic residues" evidence="9">
    <location>
        <begin position="906"/>
        <end position="918"/>
    </location>
</feature>
<dbReference type="PANTHER" id="PTHR10920:SF13">
    <property type="entry name" value="PRE-RRNA 2'-O-RIBOSE RNA METHYLTRANSFERASE FTSJ3"/>
    <property type="match status" value="1"/>
</dbReference>
<accession>A0A8H3YHF3</accession>
<evidence type="ECO:0000256" key="6">
    <source>
        <dbReference type="ARBA" id="ARBA00022691"/>
    </source>
</evidence>
<feature type="binding site" evidence="8">
    <location>
        <position position="93"/>
    </location>
    <ligand>
        <name>S-adenosyl-L-methionine</name>
        <dbReference type="ChEBI" id="CHEBI:59789"/>
    </ligand>
</feature>
<dbReference type="FunFam" id="3.40.50.150:FF:000004">
    <property type="entry name" value="AdoMet-dependent rRNA methyltransferase SPB1"/>
    <property type="match status" value="1"/>
</dbReference>
<keyword evidence="5 8" id="KW-0808">Transferase</keyword>
<feature type="binding site" evidence="8">
    <location>
        <position position="57"/>
    </location>
    <ligand>
        <name>S-adenosyl-L-methionine</name>
        <dbReference type="ChEBI" id="CHEBI:59789"/>
    </ligand>
</feature>
<evidence type="ECO:0000259" key="12">
    <source>
        <dbReference type="Pfam" id="PF11861"/>
    </source>
</evidence>
<dbReference type="InterPro" id="IPR050082">
    <property type="entry name" value="RNA_methyltr_RlmE"/>
</dbReference>
<keyword evidence="8" id="KW-0175">Coiled coil</keyword>
<comment type="subcellular location">
    <subcellularLocation>
        <location evidence="1 8">Nucleus</location>
        <location evidence="1 8">Nucleolus</location>
    </subcellularLocation>
</comment>
<keyword evidence="4 8" id="KW-0489">Methyltransferase</keyword>
<evidence type="ECO:0000313" key="13">
    <source>
        <dbReference type="EMBL" id="GHJ89920.1"/>
    </source>
</evidence>
<dbReference type="OrthoDB" id="1287559at2759"/>
<dbReference type="GO" id="GO:0000463">
    <property type="term" value="P:maturation of LSU-rRNA from tricistronic rRNA transcript (SSU-rRNA, 5.8S rRNA, LSU-rRNA)"/>
    <property type="evidence" value="ECO:0007669"/>
    <property type="project" value="TreeGrafter"/>
</dbReference>
<evidence type="ECO:0000256" key="5">
    <source>
        <dbReference type="ARBA" id="ARBA00022679"/>
    </source>
</evidence>
<evidence type="ECO:0000256" key="8">
    <source>
        <dbReference type="HAMAP-Rule" id="MF_03163"/>
    </source>
</evidence>
<dbReference type="GO" id="GO:0016435">
    <property type="term" value="F:rRNA (guanine) methyltransferase activity"/>
    <property type="evidence" value="ECO:0007669"/>
    <property type="project" value="TreeGrafter"/>
</dbReference>
<evidence type="ECO:0000256" key="9">
    <source>
        <dbReference type="SAM" id="MobiDB-lite"/>
    </source>
</evidence>
<dbReference type="InterPro" id="IPR028589">
    <property type="entry name" value="SPB1-like"/>
</dbReference>
<dbReference type="PANTHER" id="PTHR10920">
    <property type="entry name" value="RIBOSOMAL RNA METHYLTRANSFERASE"/>
    <property type="match status" value="1"/>
</dbReference>
<keyword evidence="7 8" id="KW-0539">Nucleus</keyword>
<feature type="compositionally biased region" description="Acidic residues" evidence="9">
    <location>
        <begin position="598"/>
        <end position="617"/>
    </location>
</feature>
<feature type="binding site" evidence="8">
    <location>
        <position position="59"/>
    </location>
    <ligand>
        <name>S-adenosyl-L-methionine</name>
        <dbReference type="ChEBI" id="CHEBI:59789"/>
    </ligand>
</feature>
<evidence type="ECO:0000259" key="10">
    <source>
        <dbReference type="Pfam" id="PF01728"/>
    </source>
</evidence>
<feature type="region of interest" description="Disordered" evidence="9">
    <location>
        <begin position="831"/>
        <end position="859"/>
    </location>
</feature>
<feature type="region of interest" description="Disordered" evidence="9">
    <location>
        <begin position="459"/>
        <end position="647"/>
    </location>
</feature>
<feature type="compositionally biased region" description="Basic residues" evidence="9">
    <location>
        <begin position="894"/>
        <end position="905"/>
    </location>
</feature>
<dbReference type="InterPro" id="IPR024576">
    <property type="entry name" value="rRNA_MeTfrase_Spb1_DUF3381"/>
</dbReference>
<evidence type="ECO:0000256" key="7">
    <source>
        <dbReference type="ARBA" id="ARBA00023242"/>
    </source>
</evidence>
<evidence type="ECO:0000256" key="4">
    <source>
        <dbReference type="ARBA" id="ARBA00022603"/>
    </source>
</evidence>
<feature type="compositionally biased region" description="Basic and acidic residues" evidence="9">
    <location>
        <begin position="584"/>
        <end position="597"/>
    </location>
</feature>
<keyword evidence="6 8" id="KW-0949">S-adenosyl-L-methionine</keyword>
<feature type="compositionally biased region" description="Low complexity" evidence="9">
    <location>
        <begin position="626"/>
        <end position="647"/>
    </location>
</feature>
<dbReference type="InterPro" id="IPR002877">
    <property type="entry name" value="RNA_MeTrfase_FtsJ_dom"/>
</dbReference>
<feature type="region of interest" description="Disordered" evidence="9">
    <location>
        <begin position="889"/>
        <end position="931"/>
    </location>
</feature>
<feature type="domain" description="Ribosomal RNA methyltransferase FtsJ" evidence="10">
    <location>
        <begin position="25"/>
        <end position="201"/>
    </location>
</feature>
<feature type="coiled-coil region" evidence="8">
    <location>
        <begin position="369"/>
        <end position="423"/>
    </location>
</feature>
<dbReference type="GO" id="GO:0000466">
    <property type="term" value="P:maturation of 5.8S rRNA from tricistronic rRNA transcript (SSU-rRNA, 5.8S rRNA, LSU-rRNA)"/>
    <property type="evidence" value="ECO:0007669"/>
    <property type="project" value="TreeGrafter"/>
</dbReference>
<reference evidence="13" key="1">
    <citation type="submission" date="2020-07" db="EMBL/GenBank/DDBJ databases">
        <title>Draft Genome Sequence of a Deep-Sea Yeast, Naganishia (Cryptococcus) liquefaciens strain N6.</title>
        <authorList>
            <person name="Han Y.W."/>
            <person name="Kajitani R."/>
            <person name="Morimoto H."/>
            <person name="Parhat M."/>
            <person name="Tsubouchi H."/>
            <person name="Bakenova O."/>
            <person name="Ogata M."/>
            <person name="Argunhan B."/>
            <person name="Aoki R."/>
            <person name="Kajiwara S."/>
            <person name="Itoh T."/>
            <person name="Iwasaki H."/>
        </authorList>
    </citation>
    <scope>NUCLEOTIDE SEQUENCE</scope>
    <source>
        <strain evidence="13">N6</strain>
    </source>
</reference>
<keyword evidence="2 8" id="KW-0690">Ribosome biogenesis</keyword>
<feature type="binding site" evidence="8">
    <location>
        <position position="118"/>
    </location>
    <ligand>
        <name>S-adenosyl-L-methionine</name>
        <dbReference type="ChEBI" id="CHEBI:59789"/>
    </ligand>
</feature>
<protein>
    <submittedName>
        <fullName evidence="13">Uncharacterized protein</fullName>
    </submittedName>
</protein>
<feature type="binding site" evidence="8">
    <location>
        <position position="77"/>
    </location>
    <ligand>
        <name>S-adenosyl-L-methionine</name>
        <dbReference type="ChEBI" id="CHEBI:59789"/>
    </ligand>
</feature>
<name>A0A8H3YHF3_9TREE</name>
<dbReference type="GO" id="GO:0030687">
    <property type="term" value="C:preribosome, large subunit precursor"/>
    <property type="evidence" value="ECO:0007669"/>
    <property type="project" value="TreeGrafter"/>
</dbReference>
<comment type="caution">
    <text evidence="13">The sequence shown here is derived from an EMBL/GenBank/DDBJ whole genome shotgun (WGS) entry which is preliminary data.</text>
</comment>
<dbReference type="Pfam" id="PF11861">
    <property type="entry name" value="DUF3381"/>
    <property type="match status" value="1"/>
</dbReference>
<evidence type="ECO:0000256" key="1">
    <source>
        <dbReference type="ARBA" id="ARBA00004604"/>
    </source>
</evidence>
<dbReference type="Proteomes" id="UP000620104">
    <property type="component" value="Unassembled WGS sequence"/>
</dbReference>
<dbReference type="HAMAP" id="MF_03163">
    <property type="entry name" value="RNA_methyltr_E_SPB1"/>
    <property type="match status" value="1"/>
</dbReference>
<comment type="similarity">
    <text evidence="8">Belongs to the class I-like SAM-binding methyltransferase superfamily. RNA methyltransferase RlmE family. SPB1 subfamily.</text>
</comment>
<dbReference type="Pfam" id="PF07780">
    <property type="entry name" value="Spb1_C"/>
    <property type="match status" value="1"/>
</dbReference>
<feature type="domain" description="Ribosomal RNA methyltransferase SPB1-like C-terminal" evidence="11">
    <location>
        <begin position="708"/>
        <end position="924"/>
    </location>
</feature>
<dbReference type="Gene3D" id="3.40.50.150">
    <property type="entry name" value="Vaccinia Virus protein VP39"/>
    <property type="match status" value="1"/>
</dbReference>
<feature type="domain" description="DUF3381" evidence="12">
    <location>
        <begin position="262"/>
        <end position="423"/>
    </location>
</feature>
<keyword evidence="14" id="KW-1185">Reference proteome</keyword>
<feature type="region of interest" description="Disordered" evidence="9">
    <location>
        <begin position="689"/>
        <end position="713"/>
    </location>
</feature>
<dbReference type="InterPro" id="IPR012920">
    <property type="entry name" value="rRNA_MeTfrase_SPB1-like_C"/>
</dbReference>
<dbReference type="SUPFAM" id="SSF53335">
    <property type="entry name" value="S-adenosyl-L-methionine-dependent methyltransferases"/>
    <property type="match status" value="1"/>
</dbReference>
<dbReference type="GO" id="GO:0008650">
    <property type="term" value="F:rRNA (uridine-2'-O-)-methyltransferase activity"/>
    <property type="evidence" value="ECO:0007669"/>
    <property type="project" value="TreeGrafter"/>
</dbReference>
<dbReference type="HAMAP" id="MF_01547">
    <property type="entry name" value="RNA_methyltr_E"/>
    <property type="match status" value="1"/>
</dbReference>
<evidence type="ECO:0000259" key="11">
    <source>
        <dbReference type="Pfam" id="PF07780"/>
    </source>
</evidence>
<feature type="compositionally biased region" description="Acidic residues" evidence="9">
    <location>
        <begin position="476"/>
        <end position="500"/>
    </location>
</feature>
<feature type="compositionally biased region" description="Basic and acidic residues" evidence="9">
    <location>
        <begin position="839"/>
        <end position="850"/>
    </location>
</feature>
<sequence>MAKQNKKTGAARKDKYYQLAKAQGYRARSAFKLIHLNRKYDLLGKSKVVIDLCAAPGGWLQVAEKYCPKQSLLVGVDLDPIKPIPNCTTFVNDITTASCRNQLRAHLKHFQADLVMHDGAPNVGTAWVQDAYTQSELVLQSLKLATEFLKKGGAFVTKVFRSGDYNSLMWVFNQLFSKVEATKPPSSRNVSAEIFVVCQDFLAPKYIDPKFLDPKHVFKELAQNTAPLPISITSNIDADKPRLTNPGMSLAIQGQATNVFAPEKKKRQREGYADGDYTLYRSINVRDFINSPTIDDAMRVLGTCNAMTFDLTESAPDTEQQKAWFASRHTTDDVKRDLEDLKVLGKGEFKKLMKWRLAIRLEVGLEVRKKDLEDETDKVEIEEDIDEEQVVTEEMARLRAEAMAKAKREKRKANEKKARTIQRLHLNMTAPEDMTMDDDLALAGEDVFDLGQGEKEIKRRGGKAKTLDAALRDADGMDESEVEESEPEEEEEEYLDSEDEREARTARLEGALDGLYETYQDRMKERDAKWKVKQARLRDRNQDAWHGVREGSDDEDEKIVKVQGYDYVDGNDDGAASEAESEGGWDHVAKQKAKIGEEVDSSDEDSDSVMSDAEDEDAPKVKKVRLALPGRTSTTTTTTTAAKAPTRKAGSLVANLGADVQKAELSMAAQVWFDQSVFKGVGDLADLDIEEEEEEPEAEAEDVEMDDEAEEDDFEVVPMEREDGVDWDVDDEDQDMVKQEKIKKKGLLTGEAVTLATALVNRQTTASQMIDDGFNRHNFNHKDGLPSWFLDDEGKHWKANLPVTKEAMDALRAKQRALDARPIKKVAEAKARKKFKAHQRLEKAKKKAEGLLDAPDMSEKERATQMLKTLGKAGAKPKQKEVKVVVARGANKGLKGRPKGVKGRYKIVDARMRKEMRAMKRKDKATKKKRN</sequence>
<dbReference type="EMBL" id="BLZA01000053">
    <property type="protein sequence ID" value="GHJ89920.1"/>
    <property type="molecule type" value="Genomic_DNA"/>
</dbReference>
<organism evidence="13 14">
    <name type="scientific">Naganishia liquefaciens</name>
    <dbReference type="NCBI Taxonomy" id="104408"/>
    <lineage>
        <taxon>Eukaryota</taxon>
        <taxon>Fungi</taxon>
        <taxon>Dikarya</taxon>
        <taxon>Basidiomycota</taxon>
        <taxon>Agaricomycotina</taxon>
        <taxon>Tremellomycetes</taxon>
        <taxon>Filobasidiales</taxon>
        <taxon>Filobasidiaceae</taxon>
        <taxon>Naganishia</taxon>
    </lineage>
</organism>
<dbReference type="AlphaFoldDB" id="A0A8H3YHF3"/>
<dbReference type="InterPro" id="IPR015507">
    <property type="entry name" value="rRNA-MeTfrase_E"/>
</dbReference>
<evidence type="ECO:0000256" key="2">
    <source>
        <dbReference type="ARBA" id="ARBA00022517"/>
    </source>
</evidence>